<evidence type="ECO:0000313" key="4">
    <source>
        <dbReference type="Proteomes" id="UP000789901"/>
    </source>
</evidence>
<keyword evidence="4" id="KW-1185">Reference proteome</keyword>
<feature type="region of interest" description="Disordered" evidence="2">
    <location>
        <begin position="1"/>
        <end position="22"/>
    </location>
</feature>
<feature type="compositionally biased region" description="Basic and acidic residues" evidence="2">
    <location>
        <begin position="1"/>
        <end position="16"/>
    </location>
</feature>
<name>A0ABN7UPW5_GIGMA</name>
<evidence type="ECO:0000256" key="2">
    <source>
        <dbReference type="SAM" id="MobiDB-lite"/>
    </source>
</evidence>
<comment type="caution">
    <text evidence="3">The sequence shown here is derived from an EMBL/GenBank/DDBJ whole genome shotgun (WGS) entry which is preliminary data.</text>
</comment>
<accession>A0ABN7UPW5</accession>
<protein>
    <submittedName>
        <fullName evidence="3">32431_t:CDS:1</fullName>
    </submittedName>
</protein>
<sequence length="218" mass="25841">MVRKDANKKRLDRLLRNPDTPPDQLKKTFEKHFNDTRDFRKRQLYRKEISKDEYDEHIDILDAIEFRVKLMITKITRLKTLLHSIDLSKKESEEYKNEIKILKTVNTRMYDAIKDIVEFCSENNNLGEFKVIIFFFIIFQKLTSSLILLDLNELNKLFENNGIQIIHPHNRYSNFEEALKSSEENANKIIVYDPLSSNAGESNALLYYDNGEVNMDEI</sequence>
<dbReference type="Proteomes" id="UP000789901">
    <property type="component" value="Unassembled WGS sequence"/>
</dbReference>
<organism evidence="3 4">
    <name type="scientific">Gigaspora margarita</name>
    <dbReference type="NCBI Taxonomy" id="4874"/>
    <lineage>
        <taxon>Eukaryota</taxon>
        <taxon>Fungi</taxon>
        <taxon>Fungi incertae sedis</taxon>
        <taxon>Mucoromycota</taxon>
        <taxon>Glomeromycotina</taxon>
        <taxon>Glomeromycetes</taxon>
        <taxon>Diversisporales</taxon>
        <taxon>Gigasporaceae</taxon>
        <taxon>Gigaspora</taxon>
    </lineage>
</organism>
<evidence type="ECO:0000313" key="3">
    <source>
        <dbReference type="EMBL" id="CAG8649030.1"/>
    </source>
</evidence>
<proteinExistence type="predicted"/>
<dbReference type="EMBL" id="CAJVQB010004917">
    <property type="protein sequence ID" value="CAG8649030.1"/>
    <property type="molecule type" value="Genomic_DNA"/>
</dbReference>
<evidence type="ECO:0000256" key="1">
    <source>
        <dbReference type="SAM" id="Coils"/>
    </source>
</evidence>
<reference evidence="3 4" key="1">
    <citation type="submission" date="2021-06" db="EMBL/GenBank/DDBJ databases">
        <authorList>
            <person name="Kallberg Y."/>
            <person name="Tangrot J."/>
            <person name="Rosling A."/>
        </authorList>
    </citation>
    <scope>NUCLEOTIDE SEQUENCE [LARGE SCALE GENOMIC DNA]</scope>
    <source>
        <strain evidence="3 4">120-4 pot B 10/14</strain>
    </source>
</reference>
<feature type="coiled-coil region" evidence="1">
    <location>
        <begin position="78"/>
        <end position="105"/>
    </location>
</feature>
<gene>
    <name evidence="3" type="ORF">GMARGA_LOCUS9254</name>
</gene>
<keyword evidence="1" id="KW-0175">Coiled coil</keyword>